<organism evidence="1 2">
    <name type="scientific">Peribacillus saganii</name>
    <dbReference type="NCBI Taxonomy" id="2303992"/>
    <lineage>
        <taxon>Bacteria</taxon>
        <taxon>Bacillati</taxon>
        <taxon>Bacillota</taxon>
        <taxon>Bacilli</taxon>
        <taxon>Bacillales</taxon>
        <taxon>Bacillaceae</taxon>
        <taxon>Peribacillus</taxon>
    </lineage>
</organism>
<gene>
    <name evidence="1" type="ORF">D0469_03525</name>
</gene>
<evidence type="ECO:0000313" key="2">
    <source>
        <dbReference type="Proteomes" id="UP000264541"/>
    </source>
</evidence>
<protein>
    <submittedName>
        <fullName evidence="1">Uncharacterized protein</fullName>
    </submittedName>
</protein>
<keyword evidence="2" id="KW-1185">Reference proteome</keyword>
<accession>A0A372LS64</accession>
<dbReference type="AlphaFoldDB" id="A0A372LS64"/>
<reference evidence="1 2" key="1">
    <citation type="submission" date="2018-08" db="EMBL/GenBank/DDBJ databases">
        <title>Bacillus chawlae sp. nov., Bacillus glennii sp. nov., and Bacillus saganii sp. nov. Isolated from the Vehicle Assembly Building at Kennedy Space Center where the Viking Spacecraft were Assembled.</title>
        <authorList>
            <person name="Seuylemezian A."/>
            <person name="Vaishampayan P."/>
        </authorList>
    </citation>
    <scope>NUCLEOTIDE SEQUENCE [LARGE SCALE GENOMIC DNA]</scope>
    <source>
        <strain evidence="1 2">V47-23a</strain>
    </source>
</reference>
<name>A0A372LS64_9BACI</name>
<sequence length="129" mass="14542">MRKFRVYYKHAGGMIGVGIEEMEQINGRGHIAAIASVFIPESLSDIEIVSRLIDICGVGQDESFVLKLSRTLPTPTMDRLRSKHPNVIFKRTNFRSQATSKELCHDALTRKTTVIERLNHEGTGRCDDL</sequence>
<dbReference type="Proteomes" id="UP000264541">
    <property type="component" value="Unassembled WGS sequence"/>
</dbReference>
<dbReference type="EMBL" id="QVTE01000008">
    <property type="protein sequence ID" value="RFU71023.1"/>
    <property type="molecule type" value="Genomic_DNA"/>
</dbReference>
<dbReference type="RefSeq" id="WP_117325250.1">
    <property type="nucleotide sequence ID" value="NZ_QVTE01000008.1"/>
</dbReference>
<proteinExistence type="predicted"/>
<evidence type="ECO:0000313" key="1">
    <source>
        <dbReference type="EMBL" id="RFU71023.1"/>
    </source>
</evidence>
<comment type="caution">
    <text evidence="1">The sequence shown here is derived from an EMBL/GenBank/DDBJ whole genome shotgun (WGS) entry which is preliminary data.</text>
</comment>